<reference evidence="1 2" key="1">
    <citation type="submission" date="2008-12" db="EMBL/GenBank/DDBJ databases">
        <authorList>
            <person name="Fulton L."/>
            <person name="Clifton S."/>
            <person name="Fulton B."/>
            <person name="Xu J."/>
            <person name="Minx P."/>
            <person name="Pepin K.H."/>
            <person name="Johnson M."/>
            <person name="Bhonagiri V."/>
            <person name="Nash W.E."/>
            <person name="Mardis E.R."/>
            <person name="Wilson R.K."/>
        </authorList>
    </citation>
    <scope>NUCLEOTIDE SEQUENCE [LARGE SCALE GENOMIC DNA]</scope>
    <source>
        <strain evidence="1 2">DSM 14838</strain>
    </source>
</reference>
<accession>E2NIU4</accession>
<dbReference type="HOGENOM" id="CLU_2858176_0_0_10"/>
<sequence length="64" mass="7782">MRSKEIERTRKQNIIIIAKQLIYTHHGSISICLVTYYISHIYFPAYSMNKMIITMRYFSIYLQF</sequence>
<dbReference type="AlphaFoldDB" id="E2NIU4"/>
<name>E2NIU4_9BACE</name>
<comment type="caution">
    <text evidence="1">The sequence shown here is derived from an EMBL/GenBank/DDBJ whole genome shotgun (WGS) entry which is preliminary data.</text>
</comment>
<reference evidence="1 2" key="2">
    <citation type="submission" date="2009-01" db="EMBL/GenBank/DDBJ databases">
        <title>Draft genome sequence of Bacteroides cellulosilyticus (DSM 14838).</title>
        <authorList>
            <person name="Sudarsanam P."/>
            <person name="Ley R."/>
            <person name="Guruge J."/>
            <person name="Turnbaugh P.J."/>
            <person name="Mahowald M."/>
            <person name="Liep D."/>
            <person name="Gordon J."/>
        </authorList>
    </citation>
    <scope>NUCLEOTIDE SEQUENCE [LARGE SCALE GENOMIC DNA]</scope>
    <source>
        <strain evidence="1 2">DSM 14838</strain>
    </source>
</reference>
<dbReference type="Proteomes" id="UP000003711">
    <property type="component" value="Unassembled WGS sequence"/>
</dbReference>
<gene>
    <name evidence="1" type="ORF">BACCELL_04230</name>
</gene>
<evidence type="ECO:0000313" key="2">
    <source>
        <dbReference type="Proteomes" id="UP000003711"/>
    </source>
</evidence>
<proteinExistence type="predicted"/>
<organism evidence="1 2">
    <name type="scientific">Bacteroides cellulosilyticus DSM 14838</name>
    <dbReference type="NCBI Taxonomy" id="537012"/>
    <lineage>
        <taxon>Bacteria</taxon>
        <taxon>Pseudomonadati</taxon>
        <taxon>Bacteroidota</taxon>
        <taxon>Bacteroidia</taxon>
        <taxon>Bacteroidales</taxon>
        <taxon>Bacteroidaceae</taxon>
        <taxon>Bacteroides</taxon>
    </lineage>
</organism>
<protein>
    <submittedName>
        <fullName evidence="1">Uncharacterized protein</fullName>
    </submittedName>
</protein>
<dbReference type="EMBL" id="ACCH01000323">
    <property type="protein sequence ID" value="EEF88165.1"/>
    <property type="molecule type" value="Genomic_DNA"/>
</dbReference>
<evidence type="ECO:0000313" key="1">
    <source>
        <dbReference type="EMBL" id="EEF88165.1"/>
    </source>
</evidence>